<evidence type="ECO:0000313" key="2">
    <source>
        <dbReference type="Proteomes" id="UP000265520"/>
    </source>
</evidence>
<protein>
    <submittedName>
        <fullName evidence="1">Uncharacterized protein</fullName>
    </submittedName>
</protein>
<name>A0A392ULU6_9FABA</name>
<accession>A0A392ULU6</accession>
<organism evidence="1 2">
    <name type="scientific">Trifolium medium</name>
    <dbReference type="NCBI Taxonomy" id="97028"/>
    <lineage>
        <taxon>Eukaryota</taxon>
        <taxon>Viridiplantae</taxon>
        <taxon>Streptophyta</taxon>
        <taxon>Embryophyta</taxon>
        <taxon>Tracheophyta</taxon>
        <taxon>Spermatophyta</taxon>
        <taxon>Magnoliopsida</taxon>
        <taxon>eudicotyledons</taxon>
        <taxon>Gunneridae</taxon>
        <taxon>Pentapetalae</taxon>
        <taxon>rosids</taxon>
        <taxon>fabids</taxon>
        <taxon>Fabales</taxon>
        <taxon>Fabaceae</taxon>
        <taxon>Papilionoideae</taxon>
        <taxon>50 kb inversion clade</taxon>
        <taxon>NPAAA clade</taxon>
        <taxon>Hologalegina</taxon>
        <taxon>IRL clade</taxon>
        <taxon>Trifolieae</taxon>
        <taxon>Trifolium</taxon>
    </lineage>
</organism>
<proteinExistence type="predicted"/>
<reference evidence="1 2" key="1">
    <citation type="journal article" date="2018" name="Front. Plant Sci.">
        <title>Red Clover (Trifolium pratense) and Zigzag Clover (T. medium) - A Picture of Genomic Similarities and Differences.</title>
        <authorList>
            <person name="Dluhosova J."/>
            <person name="Istvanek J."/>
            <person name="Nedelnik J."/>
            <person name="Repkova J."/>
        </authorList>
    </citation>
    <scope>NUCLEOTIDE SEQUENCE [LARGE SCALE GENOMIC DNA]</scope>
    <source>
        <strain evidence="2">cv. 10/8</strain>
        <tissue evidence="1">Leaf</tissue>
    </source>
</reference>
<sequence>MCPHDVPRERAASCFLVTPVWRSKRRVVVTPRGCRAARSVVAMVAATRRRALPGHQC</sequence>
<keyword evidence="2" id="KW-1185">Reference proteome</keyword>
<evidence type="ECO:0000313" key="1">
    <source>
        <dbReference type="EMBL" id="MCI73614.1"/>
    </source>
</evidence>
<comment type="caution">
    <text evidence="1">The sequence shown here is derived from an EMBL/GenBank/DDBJ whole genome shotgun (WGS) entry which is preliminary data.</text>
</comment>
<dbReference type="EMBL" id="LXQA010842499">
    <property type="protein sequence ID" value="MCI73614.1"/>
    <property type="molecule type" value="Genomic_DNA"/>
</dbReference>
<dbReference type="Proteomes" id="UP000265520">
    <property type="component" value="Unassembled WGS sequence"/>
</dbReference>
<dbReference type="AlphaFoldDB" id="A0A392ULU6"/>